<dbReference type="EMBL" id="CP012288">
    <property type="protein sequence ID" value="AMV67035.1"/>
    <property type="molecule type" value="Genomic_DNA"/>
</dbReference>
<sequence length="53" mass="5895">MIIIKIIGIILLLALGAYFVNGGWADNLGALYRNYKQSKLSLRAFIKTIIKKG</sequence>
<accession>A0ABM6A3T2</accession>
<dbReference type="RefSeq" id="WP_155386973.1">
    <property type="nucleotide sequence ID" value="NZ_BAAAXI010000186.1"/>
</dbReference>
<gene>
    <name evidence="1" type="ORF">ADU72_1102</name>
</gene>
<name>A0ABM6A3T2_9LACO</name>
<dbReference type="Proteomes" id="UP000076244">
    <property type="component" value="Chromosome"/>
</dbReference>
<keyword evidence="2" id="KW-1185">Reference proteome</keyword>
<protein>
    <submittedName>
        <fullName evidence="1">Uncharacterized protein</fullName>
    </submittedName>
</protein>
<dbReference type="GeneID" id="57277486"/>
<evidence type="ECO:0000313" key="2">
    <source>
        <dbReference type="Proteomes" id="UP000076244"/>
    </source>
</evidence>
<proteinExistence type="predicted"/>
<reference evidence="1 2" key="1">
    <citation type="journal article" date="2016" name="PLoS ONE">
        <title>The Identification of Novel Diagnostic Marker Genes for the Detection of Beer Spoiling Pediococcus damnosus Strains Using the BlAst Diagnostic Gene findEr.</title>
        <authorList>
            <person name="Behr J."/>
            <person name="Geissler A.J."/>
            <person name="Schmid J."/>
            <person name="Zehe A."/>
            <person name="Vogel R.F."/>
        </authorList>
    </citation>
    <scope>NUCLEOTIDE SEQUENCE [LARGE SCALE GENOMIC DNA]</scope>
    <source>
        <strain evidence="1 2">TMW 2.1535</strain>
    </source>
</reference>
<organism evidence="1 2">
    <name type="scientific">Pediococcus damnosus</name>
    <dbReference type="NCBI Taxonomy" id="51663"/>
    <lineage>
        <taxon>Bacteria</taxon>
        <taxon>Bacillati</taxon>
        <taxon>Bacillota</taxon>
        <taxon>Bacilli</taxon>
        <taxon>Lactobacillales</taxon>
        <taxon>Lactobacillaceae</taxon>
        <taxon>Pediococcus</taxon>
    </lineage>
</organism>
<evidence type="ECO:0000313" key="1">
    <source>
        <dbReference type="EMBL" id="AMV67035.1"/>
    </source>
</evidence>